<dbReference type="PANTHER" id="PTHR33923">
    <property type="entry name" value="CALMODULIN-BINDING PROTEIN-RELATED"/>
    <property type="match status" value="1"/>
</dbReference>
<sequence>MKKKRKTRSLKVYKVLQSRPDGSPNYMKPTTSSDARRENSQIRSSSKLKPTRPLKRTSSLKPMKPSMKTYGVPLYPKPNINRSTCSSTLNDSKFPTYIALHPGGTESEGTSVFKVCPCTYCFLNGHHHEPFPPLKQFLSARTHLLRTQKSLKLKRPSSSSRLKYFELKGKKGVDTAQRFLNEGLLDETGSIEPPQGLDVNDFFVEIYESPIPGHNSNYGCTTNEESHNFSKESALVTENELGRPNTSLETETKRENETQIEESYSEKSLEETQIEDLYSETSLDDSLHQIGDVYFIEDDSIPVTEYIKNNEEEKDNGMPNYPLDWAEISSKGWEEIDPGERSEQVSETNDESIPEGYRENMDDYLLEEFVSQVSTMNWEKQSNEELDHETDSLAYSDNGADTAMFSLLTEKQEPTFSDEPIIEPDDLTKSSNDPISEPTDLAEISVSSFIDTETLHDKCTDDPKAYKIAGPTQIINLPSSHYCKDALDGSEEQIQVQPAEFEDLQSHEKIEVDEEPKGVNGDELKMDKGGDTEGYSIEEISADMDEEEELTPEDLERGHGKIKVDEEHTGINGGKLEIYKIGVIEGFSTENIYLDMEEEEEEEEEITTGEQLQIDNDLFGHPPCYSLQGKPEDKGTGQSRQDHIEHSNPMHESEASLVALAEEYGPDRIHLDMESHEYNATGDESKDVRCIVESIDINETKPEDGYSSLQEHKKSEKSKSPSVAQENPESDSKTHREENETQPDYLEANAHREAEDEENATTTKTRIFSGELKHQKEKPISWEKRRTTWTLDEEKKFNPRRRAYLLIEPDPEAENVDLRHQEMDERKDAEEWMLDYVLRQAVTRLVPVRPRRVFLLVEAFETVMPPNKSVNHAYTMAHHTLHMH</sequence>
<dbReference type="HOGENOM" id="CLU_305983_0_0_1"/>
<feature type="region of interest" description="Disordered" evidence="1">
    <location>
        <begin position="513"/>
        <end position="561"/>
    </location>
</feature>
<feature type="compositionally biased region" description="Basic and acidic residues" evidence="1">
    <location>
        <begin position="730"/>
        <end position="739"/>
    </location>
</feature>
<feature type="region of interest" description="Disordered" evidence="1">
    <location>
        <begin position="335"/>
        <end position="356"/>
    </location>
</feature>
<dbReference type="InterPro" id="IPR012417">
    <property type="entry name" value="CaM-bd_dom_pln"/>
</dbReference>
<proteinExistence type="predicted"/>
<dbReference type="AlphaFoldDB" id="W1PAV5"/>
<evidence type="ECO:0000259" key="2">
    <source>
        <dbReference type="SMART" id="SM01054"/>
    </source>
</evidence>
<dbReference type="InterPro" id="IPR044681">
    <property type="entry name" value="PICBP-like"/>
</dbReference>
<feature type="region of interest" description="Disordered" evidence="1">
    <location>
        <begin position="615"/>
        <end position="661"/>
    </location>
</feature>
<feature type="domain" description="Calmodulin-binding" evidence="2">
    <location>
        <begin position="758"/>
        <end position="865"/>
    </location>
</feature>
<dbReference type="EMBL" id="KI394012">
    <property type="protein sequence ID" value="ERN05078.1"/>
    <property type="molecule type" value="Genomic_DNA"/>
</dbReference>
<organism evidence="3 4">
    <name type="scientific">Amborella trichopoda</name>
    <dbReference type="NCBI Taxonomy" id="13333"/>
    <lineage>
        <taxon>Eukaryota</taxon>
        <taxon>Viridiplantae</taxon>
        <taxon>Streptophyta</taxon>
        <taxon>Embryophyta</taxon>
        <taxon>Tracheophyta</taxon>
        <taxon>Spermatophyta</taxon>
        <taxon>Magnoliopsida</taxon>
        <taxon>Amborellales</taxon>
        <taxon>Amborellaceae</taxon>
        <taxon>Amborella</taxon>
    </lineage>
</organism>
<feature type="compositionally biased region" description="Basic and acidic residues" evidence="1">
    <location>
        <begin position="698"/>
        <end position="719"/>
    </location>
</feature>
<evidence type="ECO:0000256" key="1">
    <source>
        <dbReference type="SAM" id="MobiDB-lite"/>
    </source>
</evidence>
<dbReference type="SMART" id="SM01054">
    <property type="entry name" value="CaM_binding"/>
    <property type="match status" value="1"/>
</dbReference>
<dbReference type="Pfam" id="PF07839">
    <property type="entry name" value="CaM_binding"/>
    <property type="match status" value="1"/>
</dbReference>
<feature type="region of interest" description="Disordered" evidence="1">
    <location>
        <begin position="696"/>
        <end position="779"/>
    </location>
</feature>
<feature type="compositionally biased region" description="Basic and acidic residues" evidence="1">
    <location>
        <begin position="513"/>
        <end position="531"/>
    </location>
</feature>
<evidence type="ECO:0000313" key="4">
    <source>
        <dbReference type="Proteomes" id="UP000017836"/>
    </source>
</evidence>
<dbReference type="eggNOG" id="ENOG502R96Y">
    <property type="taxonomic scope" value="Eukaryota"/>
</dbReference>
<feature type="region of interest" description="Disordered" evidence="1">
    <location>
        <begin position="413"/>
        <end position="435"/>
    </location>
</feature>
<dbReference type="Gramene" id="ERN05078">
    <property type="protein sequence ID" value="ERN05078"/>
    <property type="gene ID" value="AMTR_s00053p00126930"/>
</dbReference>
<dbReference type="PANTHER" id="PTHR33923:SF2">
    <property type="entry name" value="CALMODULIN-BINDING PROTEIN-RELATED"/>
    <property type="match status" value="1"/>
</dbReference>
<keyword evidence="4" id="KW-1185">Reference proteome</keyword>
<protein>
    <recommendedName>
        <fullName evidence="2">Calmodulin-binding domain-containing protein</fullName>
    </recommendedName>
</protein>
<evidence type="ECO:0000313" key="3">
    <source>
        <dbReference type="EMBL" id="ERN05078.1"/>
    </source>
</evidence>
<name>W1PAV5_AMBTC</name>
<dbReference type="OMA" id="HREENET"/>
<accession>W1PAV5</accession>
<dbReference type="Proteomes" id="UP000017836">
    <property type="component" value="Unassembled WGS sequence"/>
</dbReference>
<dbReference type="GO" id="GO:0005516">
    <property type="term" value="F:calmodulin binding"/>
    <property type="evidence" value="ECO:0007669"/>
    <property type="project" value="InterPro"/>
</dbReference>
<gene>
    <name evidence="3" type="ORF">AMTR_s00053p00126930</name>
</gene>
<feature type="region of interest" description="Disordered" evidence="1">
    <location>
        <begin position="1"/>
        <end position="75"/>
    </location>
</feature>
<dbReference type="STRING" id="13333.W1PAV5"/>
<feature type="compositionally biased region" description="Acidic residues" evidence="1">
    <location>
        <begin position="540"/>
        <end position="553"/>
    </location>
</feature>
<feature type="compositionally biased region" description="Basic and acidic residues" evidence="1">
    <location>
        <begin position="335"/>
        <end position="344"/>
    </location>
</feature>
<reference evidence="4" key="1">
    <citation type="journal article" date="2013" name="Science">
        <title>The Amborella genome and the evolution of flowering plants.</title>
        <authorList>
            <consortium name="Amborella Genome Project"/>
        </authorList>
    </citation>
    <scope>NUCLEOTIDE SEQUENCE [LARGE SCALE GENOMIC DNA]</scope>
</reference>
<feature type="compositionally biased region" description="Basic residues" evidence="1">
    <location>
        <begin position="1"/>
        <end position="11"/>
    </location>
</feature>
<feature type="region of interest" description="Disordered" evidence="1">
    <location>
        <begin position="242"/>
        <end position="270"/>
    </location>
</feature>
<feature type="compositionally biased region" description="Basic and acidic residues" evidence="1">
    <location>
        <begin position="630"/>
        <end position="654"/>
    </location>
</feature>